<protein>
    <recommendedName>
        <fullName evidence="9">DUF2207 domain-containing protein</fullName>
    </recommendedName>
</protein>
<reference evidence="7 8" key="1">
    <citation type="submission" date="2011-04" db="EMBL/GenBank/DDBJ databases">
        <title>The Genome Sequence of Clostridium citroniae WAL-19142.</title>
        <authorList>
            <consortium name="The Broad Institute Genome Sequencing Platform"/>
            <person name="Earl A."/>
            <person name="Ward D."/>
            <person name="Feldgarden M."/>
            <person name="Gevers D."/>
            <person name="Warren Y.A."/>
            <person name="Tyrrell K.L."/>
            <person name="Citron D.M."/>
            <person name="Goldstein E.J."/>
            <person name="Daigneault M."/>
            <person name="Allen-Vercoe E."/>
            <person name="Young S.K."/>
            <person name="Zeng Q."/>
            <person name="Gargeya S."/>
            <person name="Fitzgerald M."/>
            <person name="Haas B."/>
            <person name="Abouelleil A."/>
            <person name="Alvarado L."/>
            <person name="Arachchi H.M."/>
            <person name="Berlin A."/>
            <person name="Brown A."/>
            <person name="Chapman S.B."/>
            <person name="Chen Z."/>
            <person name="Dunbar C."/>
            <person name="Freedman E."/>
            <person name="Gearin G."/>
            <person name="Gellesch M."/>
            <person name="Goldberg J."/>
            <person name="Griggs A."/>
            <person name="Gujja S."/>
            <person name="Heilman E.R."/>
            <person name="Heiman D."/>
            <person name="Howarth C."/>
            <person name="Larson L."/>
            <person name="Lui A."/>
            <person name="MacDonald P.J."/>
            <person name="Mehta T."/>
            <person name="Montmayeur A."/>
            <person name="Murphy C."/>
            <person name="Neiman D."/>
            <person name="Pearson M."/>
            <person name="Priest M."/>
            <person name="Roberts A."/>
            <person name="Saif S."/>
            <person name="Shea T."/>
            <person name="Shenoy N."/>
            <person name="Sisk P."/>
            <person name="Stolte C."/>
            <person name="Sykes S."/>
            <person name="White J."/>
            <person name="Yandava C."/>
            <person name="Wortman J."/>
            <person name="Nusbaum C."/>
            <person name="Birren B."/>
        </authorList>
    </citation>
    <scope>NUCLEOTIDE SEQUENCE [LARGE SCALE GENOMIC DNA]</scope>
    <source>
        <strain evidence="7 8">WAL-19142</strain>
    </source>
</reference>
<proteinExistence type="predicted"/>
<keyword evidence="3" id="KW-0472">Membrane</keyword>
<evidence type="ECO:0000256" key="1">
    <source>
        <dbReference type="SAM" id="Coils"/>
    </source>
</evidence>
<feature type="signal peptide" evidence="4">
    <location>
        <begin position="1"/>
        <end position="27"/>
    </location>
</feature>
<gene>
    <name evidence="7" type="ORF">HMPREF9470_05586</name>
</gene>
<evidence type="ECO:0000259" key="5">
    <source>
        <dbReference type="Pfam" id="PF09972"/>
    </source>
</evidence>
<keyword evidence="4" id="KW-0732">Signal</keyword>
<dbReference type="EMBL" id="ADLK01000061">
    <property type="protein sequence ID" value="KMW10073.1"/>
    <property type="molecule type" value="Genomic_DNA"/>
</dbReference>
<dbReference type="Pfam" id="PF09972">
    <property type="entry name" value="DUF2207"/>
    <property type="match status" value="1"/>
</dbReference>
<dbReference type="InterPro" id="IPR018702">
    <property type="entry name" value="DUF2207"/>
</dbReference>
<feature type="domain" description="Predicted membrane protein YciQ-like C-terminal" evidence="6">
    <location>
        <begin position="358"/>
        <end position="627"/>
    </location>
</feature>
<feature type="region of interest" description="Disordered" evidence="2">
    <location>
        <begin position="666"/>
        <end position="710"/>
    </location>
</feature>
<keyword evidence="3" id="KW-1133">Transmembrane helix</keyword>
<organism evidence="7 8">
    <name type="scientific">[Clostridium] citroniae WAL-19142</name>
    <dbReference type="NCBI Taxonomy" id="742734"/>
    <lineage>
        <taxon>Bacteria</taxon>
        <taxon>Bacillati</taxon>
        <taxon>Bacillota</taxon>
        <taxon>Clostridia</taxon>
        <taxon>Lachnospirales</taxon>
        <taxon>Lachnospiraceae</taxon>
        <taxon>Enterocloster</taxon>
    </lineage>
</organism>
<comment type="caution">
    <text evidence="7">The sequence shown here is derived from an EMBL/GenBank/DDBJ whole genome shotgun (WGS) entry which is preliminary data.</text>
</comment>
<evidence type="ECO:0000259" key="6">
    <source>
        <dbReference type="Pfam" id="PF20990"/>
    </source>
</evidence>
<evidence type="ECO:0000313" key="7">
    <source>
        <dbReference type="EMBL" id="KMW10073.1"/>
    </source>
</evidence>
<feature type="domain" description="DUF2207" evidence="5">
    <location>
        <begin position="35"/>
        <end position="220"/>
    </location>
</feature>
<dbReference type="PATRIC" id="fig|742734.4.peg.5984"/>
<dbReference type="GeneID" id="93166667"/>
<dbReference type="Pfam" id="PF20990">
    <property type="entry name" value="DUF2207_C"/>
    <property type="match status" value="1"/>
</dbReference>
<accession>A0A0J9BA92</accession>
<evidence type="ECO:0008006" key="9">
    <source>
        <dbReference type="Google" id="ProtNLM"/>
    </source>
</evidence>
<feature type="transmembrane region" description="Helical" evidence="3">
    <location>
        <begin position="512"/>
        <end position="533"/>
    </location>
</feature>
<dbReference type="RefSeq" id="WP_048931324.1">
    <property type="nucleotide sequence ID" value="NZ_KQ235889.1"/>
</dbReference>
<keyword evidence="3" id="KW-0812">Transmembrane</keyword>
<dbReference type="AlphaFoldDB" id="A0A0J9BA92"/>
<feature type="transmembrane region" description="Helical" evidence="3">
    <location>
        <begin position="315"/>
        <end position="334"/>
    </location>
</feature>
<keyword evidence="1" id="KW-0175">Coiled coil</keyword>
<evidence type="ECO:0000256" key="3">
    <source>
        <dbReference type="SAM" id="Phobius"/>
    </source>
</evidence>
<feature type="chain" id="PRO_5005314873" description="DUF2207 domain-containing protein" evidence="4">
    <location>
        <begin position="28"/>
        <end position="710"/>
    </location>
</feature>
<sequence length="710" mass="80410">MSRFLRKLLCFSLVILMLPLFSLTALAQDGSAELRSLHFDIELFEDGSAYITDTREIVFTGDREFTRLGVNNFFAGPREFISWQVSIDGTPLSQLDEPDNESRPENTFAVEGGDGENTVYIYFRQEGSGTRVFQISYWVENAVKLYSDVGEFFWNLTGESELSDIGALTATLTVPQGVPEEEFRIWAHGPLRGTFEKQSDSTAFLQVDNVPMGSIVDIRSTLPADCFYGGWERQGEVLDEILAEEKELADSANAKREEEERIKTEQETYRAERAEWEENHPILYFIERLIDEICYFCDKIYDFFLNFMDEIGWNIFYVLVFGSFFGFFIIILPLHGKIESILRRSKQKKFRNSPTRSPQYYRDLPDDRSAPAVDRLVHFYDGKPSISRQISAALLELNLKKLIHFQTTARNAKFLLNTQMGEAMFPSDAPLDTAEPEHIPDYQKILWDFLRNAADGSGRISIENLKKYIKDNRDAALSFRYSFEGSVEREFTERVKSKDVAGYSRRRLKHRLIVSAAAGIFVILIRMAGTLPYGIEFGESLESGLGVFVVVAVVELIIHFWRFVFKTSCYVLDQQSENDLALWQAFGRFLDDFTTFKDKELPEFPVWRGYMVYAVAMGKGQTVARALALKYPEASAAGMSASDDDWYRWMQETTFYDAMDSIGREVAEVKEPRSSGGGSDNDWSDGGGGGGGFSDSGGGSDSGSGGSFID</sequence>
<feature type="transmembrane region" description="Helical" evidence="3">
    <location>
        <begin position="545"/>
        <end position="565"/>
    </location>
</feature>
<dbReference type="InterPro" id="IPR048389">
    <property type="entry name" value="YciQ-like_C"/>
</dbReference>
<feature type="coiled-coil region" evidence="1">
    <location>
        <begin position="238"/>
        <end position="279"/>
    </location>
</feature>
<name>A0A0J9BA92_9FIRM</name>
<dbReference type="Proteomes" id="UP000037392">
    <property type="component" value="Unassembled WGS sequence"/>
</dbReference>
<evidence type="ECO:0000313" key="8">
    <source>
        <dbReference type="Proteomes" id="UP000037392"/>
    </source>
</evidence>
<feature type="compositionally biased region" description="Gly residues" evidence="2">
    <location>
        <begin position="675"/>
        <end position="710"/>
    </location>
</feature>
<evidence type="ECO:0000256" key="2">
    <source>
        <dbReference type="SAM" id="MobiDB-lite"/>
    </source>
</evidence>
<evidence type="ECO:0000256" key="4">
    <source>
        <dbReference type="SAM" id="SignalP"/>
    </source>
</evidence>